<keyword evidence="2" id="KW-0812">Transmembrane</keyword>
<feature type="transmembrane region" description="Helical" evidence="2">
    <location>
        <begin position="38"/>
        <end position="56"/>
    </location>
</feature>
<dbReference type="SUPFAM" id="SSF55961">
    <property type="entry name" value="Bet v1-like"/>
    <property type="match status" value="1"/>
</dbReference>
<keyword evidence="2" id="KW-0472">Membrane</keyword>
<evidence type="ECO:0000313" key="3">
    <source>
        <dbReference type="EMBL" id="SMQ76687.1"/>
    </source>
</evidence>
<accession>A0A1Y6FPP2</accession>
<keyword evidence="2" id="KW-1133">Transmembrane helix</keyword>
<feature type="transmembrane region" description="Helical" evidence="2">
    <location>
        <begin position="62"/>
        <end position="83"/>
    </location>
</feature>
<dbReference type="AlphaFoldDB" id="A0A1Y6FPP2"/>
<protein>
    <recommendedName>
        <fullName evidence="5">SRPBCC family protein</fullName>
    </recommendedName>
</protein>
<proteinExistence type="predicted"/>
<feature type="transmembrane region" description="Helical" evidence="2">
    <location>
        <begin position="121"/>
        <end position="142"/>
    </location>
</feature>
<evidence type="ECO:0000313" key="4">
    <source>
        <dbReference type="Proteomes" id="UP000194469"/>
    </source>
</evidence>
<evidence type="ECO:0000256" key="2">
    <source>
        <dbReference type="SAM" id="Phobius"/>
    </source>
</evidence>
<dbReference type="Proteomes" id="UP000194469">
    <property type="component" value="Unassembled WGS sequence"/>
</dbReference>
<name>A0A1Y6FPP2_9SPHN</name>
<feature type="region of interest" description="Disordered" evidence="1">
    <location>
        <begin position="1"/>
        <end position="28"/>
    </location>
</feature>
<gene>
    <name evidence="3" type="ORF">SAMN06295984_2123</name>
</gene>
<evidence type="ECO:0008006" key="5">
    <source>
        <dbReference type="Google" id="ProtNLM"/>
    </source>
</evidence>
<reference evidence="4" key="1">
    <citation type="submission" date="2017-04" db="EMBL/GenBank/DDBJ databases">
        <authorList>
            <person name="Varghese N."/>
            <person name="Submissions S."/>
        </authorList>
    </citation>
    <scope>NUCLEOTIDE SEQUENCE [LARGE SCALE GENOMIC DNA]</scope>
    <source>
        <strain evidence="4">UI2</strain>
    </source>
</reference>
<sequence length="352" mass="39223">MGVANRASKGQAARQGGASVTTVDRETRPTRHRDNWRFVAAILVALASALAVYILAEAGAGGAIGYALMVVLPATLSAFIAWAGSIGRDWSRGTFLAVPLWLAFAAAAIGAVFLREGIVCLVMVLPFWIGFGYLGIWPVYLYRRSRSRVDPATFRAHALLLLPFVALLIDHQLVPPRETRTVTRETIVDAPPAAVWPRLLDIPAIEPDEGRWNMSQDLLRLPRPVAARLIGEGPGAVREALWQDDIRFQEVMTGWQQGEALQWRFAFPDPSIHRRTDRHIEPHGRHLWIDSGGYRLIPLAHGRTKIQLWTRYRIATPFNGYAGWWGERILGDIQNNVLAIVAGRVENARSKR</sequence>
<organism evidence="3 4">
    <name type="scientific">Sphingopyxis terrae subsp. ummariensis</name>
    <dbReference type="NCBI Taxonomy" id="429001"/>
    <lineage>
        <taxon>Bacteria</taxon>
        <taxon>Pseudomonadati</taxon>
        <taxon>Pseudomonadota</taxon>
        <taxon>Alphaproteobacteria</taxon>
        <taxon>Sphingomonadales</taxon>
        <taxon>Sphingomonadaceae</taxon>
        <taxon>Sphingopyxis</taxon>
    </lineage>
</organism>
<keyword evidence="4" id="KW-1185">Reference proteome</keyword>
<dbReference type="EMBL" id="FXWL01000002">
    <property type="protein sequence ID" value="SMQ76687.1"/>
    <property type="molecule type" value="Genomic_DNA"/>
</dbReference>
<evidence type="ECO:0000256" key="1">
    <source>
        <dbReference type="SAM" id="MobiDB-lite"/>
    </source>
</evidence>
<feature type="transmembrane region" description="Helical" evidence="2">
    <location>
        <begin position="95"/>
        <end position="115"/>
    </location>
</feature>